<keyword evidence="12" id="KW-1185">Reference proteome</keyword>
<keyword evidence="4" id="KW-0548">Nucleotidyltransferase</keyword>
<dbReference type="InterPro" id="IPR002156">
    <property type="entry name" value="RNaseH_domain"/>
</dbReference>
<dbReference type="Proteomes" id="UP000549499">
    <property type="component" value="Unassembled WGS sequence"/>
</dbReference>
<dbReference type="InterPro" id="IPR000477">
    <property type="entry name" value="RT_dom"/>
</dbReference>
<dbReference type="AlphaFoldDB" id="A0A7K5HAB5"/>
<sequence length="419" mass="48037">NSPTMCQLYVSWALAPLRAQLSDTIIYHYMDDILLCQKTPIDDALICHISKKLAAKGLVIAPEKVQRSAPWKYLGWKVNEQIVTPQKIEIRSTVQTLNDLQQLIGELQWVRNVVGMTNQELAPLMSLLRGTDPTRRIEWLPEHQETLHRLNAKIIATEADRLQLNVPIGLVVCNFSQYPFALMPEKKKKKSKDQVSILEWIFPPFTAPKSIWQKTEAIGHLIRKGRQRCKDVSGNEPTWLSLPVRLNDLEWMMQNSEPLQLALLGFAGTICNMVPPDKRVQFIMKQQWIQRSKVVSRPISGQTVFTDAGERTRRAACVWKKEDEWHKYIIEGGSQDSLQTLELAAIAWALMTWKDVPINIMSDSQYAVGVVQRIEDALIKPPHSRRLGELFLQIQRVINIRTEQCSIFHIRSHCNSLGL</sequence>
<evidence type="ECO:0000313" key="12">
    <source>
        <dbReference type="Proteomes" id="UP000549499"/>
    </source>
</evidence>
<evidence type="ECO:0000313" key="11">
    <source>
        <dbReference type="EMBL" id="NWS66194.1"/>
    </source>
</evidence>
<dbReference type="PANTHER" id="PTHR41694:SF3">
    <property type="entry name" value="RNA-DIRECTED DNA POLYMERASE-RELATED"/>
    <property type="match status" value="1"/>
</dbReference>
<dbReference type="Pfam" id="PF00075">
    <property type="entry name" value="RNase_H"/>
    <property type="match status" value="1"/>
</dbReference>
<dbReference type="InterPro" id="IPR012337">
    <property type="entry name" value="RNaseH-like_sf"/>
</dbReference>
<dbReference type="SUPFAM" id="SSF56672">
    <property type="entry name" value="DNA/RNA polymerases"/>
    <property type="match status" value="1"/>
</dbReference>
<dbReference type="Gene3D" id="3.30.420.10">
    <property type="entry name" value="Ribonuclease H-like superfamily/Ribonuclease H"/>
    <property type="match status" value="1"/>
</dbReference>
<feature type="domain" description="Reverse transcriptase" evidence="9">
    <location>
        <begin position="1"/>
        <end position="78"/>
    </location>
</feature>
<evidence type="ECO:0000259" key="10">
    <source>
        <dbReference type="PROSITE" id="PS50879"/>
    </source>
</evidence>
<evidence type="ECO:0000256" key="4">
    <source>
        <dbReference type="ARBA" id="ARBA00022695"/>
    </source>
</evidence>
<organism evidence="11 12">
    <name type="scientific">Crotophaga sulcirostris</name>
    <name type="common">Groove-billed ani</name>
    <dbReference type="NCBI Taxonomy" id="33598"/>
    <lineage>
        <taxon>Eukaryota</taxon>
        <taxon>Metazoa</taxon>
        <taxon>Chordata</taxon>
        <taxon>Craniata</taxon>
        <taxon>Vertebrata</taxon>
        <taxon>Euteleostomi</taxon>
        <taxon>Archelosauria</taxon>
        <taxon>Archosauria</taxon>
        <taxon>Dinosauria</taxon>
        <taxon>Saurischia</taxon>
        <taxon>Theropoda</taxon>
        <taxon>Coelurosauria</taxon>
        <taxon>Aves</taxon>
        <taxon>Neognathae</taxon>
        <taxon>Neoaves</taxon>
        <taxon>Otidimorphae</taxon>
        <taxon>Cuculiformes</taxon>
        <taxon>Crotophagidae</taxon>
        <taxon>Crotophaga</taxon>
    </lineage>
</organism>
<dbReference type="GO" id="GO:0003964">
    <property type="term" value="F:RNA-directed DNA polymerase activity"/>
    <property type="evidence" value="ECO:0007669"/>
    <property type="project" value="UniProtKB-KW"/>
</dbReference>
<proteinExistence type="inferred from homology"/>
<dbReference type="Pfam" id="PF06817">
    <property type="entry name" value="RVT_thumb"/>
    <property type="match status" value="1"/>
</dbReference>
<dbReference type="Gene3D" id="3.30.70.270">
    <property type="match status" value="2"/>
</dbReference>
<dbReference type="SUPFAM" id="SSF53098">
    <property type="entry name" value="Ribonuclease H-like"/>
    <property type="match status" value="1"/>
</dbReference>
<dbReference type="InterPro" id="IPR043128">
    <property type="entry name" value="Rev_trsase/Diguanyl_cyclase"/>
</dbReference>
<dbReference type="InterPro" id="IPR010661">
    <property type="entry name" value="RVT_thumb"/>
</dbReference>
<comment type="caution">
    <text evidence="11">The sequence shown here is derived from an EMBL/GenBank/DDBJ whole genome shotgun (WGS) entry which is preliminary data.</text>
</comment>
<dbReference type="OrthoDB" id="9395371at2759"/>
<keyword evidence="5" id="KW-0540">Nuclease</keyword>
<keyword evidence="8" id="KW-0695">RNA-directed DNA polymerase</keyword>
<accession>A0A7K5HAB5</accession>
<protein>
    <recommendedName>
        <fullName evidence="2">ribonuclease H</fullName>
        <ecNumber evidence="2">3.1.26.4</ecNumber>
    </recommendedName>
</protein>
<dbReference type="GO" id="GO:0004523">
    <property type="term" value="F:RNA-DNA hybrid ribonuclease activity"/>
    <property type="evidence" value="ECO:0007669"/>
    <property type="project" value="UniProtKB-EC"/>
</dbReference>
<dbReference type="PROSITE" id="PS50879">
    <property type="entry name" value="RNASE_H_1"/>
    <property type="match status" value="1"/>
</dbReference>
<evidence type="ECO:0000256" key="2">
    <source>
        <dbReference type="ARBA" id="ARBA00012180"/>
    </source>
</evidence>
<evidence type="ECO:0000256" key="5">
    <source>
        <dbReference type="ARBA" id="ARBA00022722"/>
    </source>
</evidence>
<dbReference type="InterPro" id="IPR043502">
    <property type="entry name" value="DNA/RNA_pol_sf"/>
</dbReference>
<reference evidence="11 12" key="1">
    <citation type="submission" date="2019-09" db="EMBL/GenBank/DDBJ databases">
        <title>Bird 10,000 Genomes (B10K) Project - Family phase.</title>
        <authorList>
            <person name="Zhang G."/>
        </authorList>
    </citation>
    <scope>NUCLEOTIDE SEQUENCE [LARGE SCALE GENOMIC DNA]</scope>
    <source>
        <strain evidence="11">B10K-DU-003-44</strain>
        <tissue evidence="11">Muscle</tissue>
    </source>
</reference>
<feature type="domain" description="RNase H type-1" evidence="10">
    <location>
        <begin position="298"/>
        <end position="419"/>
    </location>
</feature>
<name>A0A7K5HAB5_CROSL</name>
<evidence type="ECO:0000256" key="1">
    <source>
        <dbReference type="ARBA" id="ARBA00010879"/>
    </source>
</evidence>
<dbReference type="EMBL" id="VYZB01000012">
    <property type="protein sequence ID" value="NWS66194.1"/>
    <property type="molecule type" value="Genomic_DNA"/>
</dbReference>
<comment type="similarity">
    <text evidence="1">Belongs to the beta type-B retroviral polymerase family. HERV class-II K(HML-2) pol subfamily.</text>
</comment>
<feature type="non-terminal residue" evidence="11">
    <location>
        <position position="419"/>
    </location>
</feature>
<keyword evidence="3" id="KW-0808">Transferase</keyword>
<keyword evidence="6" id="KW-0255">Endonuclease</keyword>
<evidence type="ECO:0000256" key="8">
    <source>
        <dbReference type="ARBA" id="ARBA00022918"/>
    </source>
</evidence>
<feature type="non-terminal residue" evidence="11">
    <location>
        <position position="1"/>
    </location>
</feature>
<gene>
    <name evidence="11" type="primary">Hervk_0</name>
    <name evidence="11" type="ORF">CROSUL_R13206</name>
</gene>
<keyword evidence="7" id="KW-0378">Hydrolase</keyword>
<dbReference type="PANTHER" id="PTHR41694">
    <property type="entry name" value="ENDOGENOUS RETROVIRUS GROUP K MEMBER POL PROTEIN"/>
    <property type="match status" value="1"/>
</dbReference>
<evidence type="ECO:0000256" key="7">
    <source>
        <dbReference type="ARBA" id="ARBA00022801"/>
    </source>
</evidence>
<evidence type="ECO:0000259" key="9">
    <source>
        <dbReference type="PROSITE" id="PS50878"/>
    </source>
</evidence>
<dbReference type="EC" id="3.1.26.4" evidence="2"/>
<dbReference type="GO" id="GO:0035613">
    <property type="term" value="F:RNA stem-loop binding"/>
    <property type="evidence" value="ECO:0007669"/>
    <property type="project" value="TreeGrafter"/>
</dbReference>
<dbReference type="PROSITE" id="PS50878">
    <property type="entry name" value="RT_POL"/>
    <property type="match status" value="1"/>
</dbReference>
<dbReference type="InterPro" id="IPR036397">
    <property type="entry name" value="RNaseH_sf"/>
</dbReference>
<evidence type="ECO:0000256" key="6">
    <source>
        <dbReference type="ARBA" id="ARBA00022759"/>
    </source>
</evidence>
<dbReference type="Pfam" id="PF00078">
    <property type="entry name" value="RVT_1"/>
    <property type="match status" value="1"/>
</dbReference>
<evidence type="ECO:0000256" key="3">
    <source>
        <dbReference type="ARBA" id="ARBA00022679"/>
    </source>
</evidence>